<dbReference type="HOGENOM" id="CLU_1517806_0_0_1"/>
<dbReference type="AlphaFoldDB" id="M5G346"/>
<name>M5G346_DACPD</name>
<reference evidence="1 2" key="1">
    <citation type="journal article" date="2012" name="Science">
        <title>The Paleozoic origin of enzymatic lignin decomposition reconstructed from 31 fungal genomes.</title>
        <authorList>
            <person name="Floudas D."/>
            <person name="Binder M."/>
            <person name="Riley R."/>
            <person name="Barry K."/>
            <person name="Blanchette R.A."/>
            <person name="Henrissat B."/>
            <person name="Martinez A.T."/>
            <person name="Otillar R."/>
            <person name="Spatafora J.W."/>
            <person name="Yadav J.S."/>
            <person name="Aerts A."/>
            <person name="Benoit I."/>
            <person name="Boyd A."/>
            <person name="Carlson A."/>
            <person name="Copeland A."/>
            <person name="Coutinho P.M."/>
            <person name="de Vries R.P."/>
            <person name="Ferreira P."/>
            <person name="Findley K."/>
            <person name="Foster B."/>
            <person name="Gaskell J."/>
            <person name="Glotzer D."/>
            <person name="Gorecki P."/>
            <person name="Heitman J."/>
            <person name="Hesse C."/>
            <person name="Hori C."/>
            <person name="Igarashi K."/>
            <person name="Jurgens J.A."/>
            <person name="Kallen N."/>
            <person name="Kersten P."/>
            <person name="Kohler A."/>
            <person name="Kuees U."/>
            <person name="Kumar T.K.A."/>
            <person name="Kuo A."/>
            <person name="LaButti K."/>
            <person name="Larrondo L.F."/>
            <person name="Lindquist E."/>
            <person name="Ling A."/>
            <person name="Lombard V."/>
            <person name="Lucas S."/>
            <person name="Lundell T."/>
            <person name="Martin R."/>
            <person name="McLaughlin D.J."/>
            <person name="Morgenstern I."/>
            <person name="Morin E."/>
            <person name="Murat C."/>
            <person name="Nagy L.G."/>
            <person name="Nolan M."/>
            <person name="Ohm R.A."/>
            <person name="Patyshakuliyeva A."/>
            <person name="Rokas A."/>
            <person name="Ruiz-Duenas F.J."/>
            <person name="Sabat G."/>
            <person name="Salamov A."/>
            <person name="Samejima M."/>
            <person name="Schmutz J."/>
            <person name="Slot J.C."/>
            <person name="St John F."/>
            <person name="Stenlid J."/>
            <person name="Sun H."/>
            <person name="Sun S."/>
            <person name="Syed K."/>
            <person name="Tsang A."/>
            <person name="Wiebenga A."/>
            <person name="Young D."/>
            <person name="Pisabarro A."/>
            <person name="Eastwood D.C."/>
            <person name="Martin F."/>
            <person name="Cullen D."/>
            <person name="Grigoriev I.V."/>
            <person name="Hibbett D.S."/>
        </authorList>
    </citation>
    <scope>NUCLEOTIDE SEQUENCE [LARGE SCALE GENOMIC DNA]</scope>
    <source>
        <strain evidence="1 2">DJM-731 SS1</strain>
    </source>
</reference>
<dbReference type="RefSeq" id="XP_040625070.1">
    <property type="nucleotide sequence ID" value="XM_040770689.1"/>
</dbReference>
<organism evidence="1 2">
    <name type="scientific">Dacryopinax primogenitus (strain DJM 731)</name>
    <name type="common">Brown rot fungus</name>
    <dbReference type="NCBI Taxonomy" id="1858805"/>
    <lineage>
        <taxon>Eukaryota</taxon>
        <taxon>Fungi</taxon>
        <taxon>Dikarya</taxon>
        <taxon>Basidiomycota</taxon>
        <taxon>Agaricomycotina</taxon>
        <taxon>Dacrymycetes</taxon>
        <taxon>Dacrymycetales</taxon>
        <taxon>Dacrymycetaceae</taxon>
        <taxon>Dacryopinax</taxon>
    </lineage>
</organism>
<accession>M5G346</accession>
<dbReference type="Proteomes" id="UP000030653">
    <property type="component" value="Unassembled WGS sequence"/>
</dbReference>
<evidence type="ECO:0000313" key="1">
    <source>
        <dbReference type="EMBL" id="EJT98172.1"/>
    </source>
</evidence>
<gene>
    <name evidence="1" type="ORF">DACRYDRAFT_118910</name>
</gene>
<proteinExistence type="predicted"/>
<protein>
    <submittedName>
        <fullName evidence="1">Uncharacterized protein</fullName>
    </submittedName>
</protein>
<evidence type="ECO:0000313" key="2">
    <source>
        <dbReference type="Proteomes" id="UP000030653"/>
    </source>
</evidence>
<keyword evidence="2" id="KW-1185">Reference proteome</keyword>
<dbReference type="EMBL" id="JH795874">
    <property type="protein sequence ID" value="EJT98172.1"/>
    <property type="molecule type" value="Genomic_DNA"/>
</dbReference>
<dbReference type="GeneID" id="63685751"/>
<sequence length="177" mass="20050">MPLLNAPPPLPPPSSLKGYLTQTLIQTLVQCITLLSGQALGSAECELRKYATRLLEETYDSNSGTLPFGGKLRERQMLRKLFFLFGGMYRAYPTRRLSFHKKGIELRVEEQDQSEAEGEGEEEHMFRLSGEAWTAAQKVTLRVKRELGIVRGRWLRDVMLAYVRGEKSTMTPSNPTS</sequence>